<evidence type="ECO:0000313" key="2">
    <source>
        <dbReference type="Proteomes" id="UP000008793"/>
    </source>
</evidence>
<proteinExistence type="predicted"/>
<dbReference type="HOGENOM" id="CLU_2878944_0_0_6"/>
<sequence length="63" mass="7154">MGQGYVRITPAEGNFNTKPRLNGVWTRDIRALITRDHAGYRFPAWAAARQSALWIVPIEIACR</sequence>
<dbReference type="AlphaFoldDB" id="D8MJU3"/>
<reference evidence="1 2" key="1">
    <citation type="journal article" date="2010" name="BMC Genomics">
        <title>Genome comparison of the epiphytic bacteria Erwinia billingiae and E. tasmaniensis with the pear pathogen E. pyrifoliae.</title>
        <authorList>
            <person name="Kube M."/>
            <person name="Migdoll A.M."/>
            <person name="Gehring I."/>
            <person name="Heitmann K."/>
            <person name="Mayer Y."/>
            <person name="Kuhl H."/>
            <person name="Knaust F."/>
            <person name="Geider K."/>
            <person name="Reinhardt R."/>
        </authorList>
    </citation>
    <scope>NUCLEOTIDE SEQUENCE [LARGE SCALE GENOMIC DNA]</scope>
    <source>
        <strain evidence="1 2">Eb661</strain>
        <plasmid evidence="1">pEB170</plasmid>
    </source>
</reference>
<gene>
    <name evidence="1" type="ordered locus">EbC_pEb17200880</name>
</gene>
<dbReference type="Proteomes" id="UP000008793">
    <property type="component" value="Plasmid pEB170"/>
</dbReference>
<protein>
    <submittedName>
        <fullName evidence="1">Uncharacterized protein</fullName>
    </submittedName>
</protein>
<keyword evidence="2" id="KW-1185">Reference proteome</keyword>
<name>D8MJU3_ERWBE</name>
<accession>D8MJU3</accession>
<keyword evidence="1" id="KW-0614">Plasmid</keyword>
<evidence type="ECO:0000313" key="1">
    <source>
        <dbReference type="EMBL" id="CAX53541.1"/>
    </source>
</evidence>
<dbReference type="KEGG" id="ebi:EbC_pEb17200880"/>
<dbReference type="EMBL" id="FP236830">
    <property type="protein sequence ID" value="CAX53541.1"/>
    <property type="molecule type" value="Genomic_DNA"/>
</dbReference>
<geneLocation type="plasmid" evidence="1 2">
    <name>pEB170</name>
</geneLocation>
<organism evidence="2">
    <name type="scientific">Erwinia billingiae (strain Eb661)</name>
    <dbReference type="NCBI Taxonomy" id="634500"/>
    <lineage>
        <taxon>Bacteria</taxon>
        <taxon>Pseudomonadati</taxon>
        <taxon>Pseudomonadota</taxon>
        <taxon>Gammaproteobacteria</taxon>
        <taxon>Enterobacterales</taxon>
        <taxon>Erwiniaceae</taxon>
        <taxon>Erwinia</taxon>
    </lineage>
</organism>